<protein>
    <submittedName>
        <fullName evidence="4">Sulfated surface glycoprotein 185-like</fullName>
    </submittedName>
</protein>
<evidence type="ECO:0000313" key="3">
    <source>
        <dbReference type="Proteomes" id="UP001652623"/>
    </source>
</evidence>
<feature type="compositionally biased region" description="Pro residues" evidence="1">
    <location>
        <begin position="94"/>
        <end position="125"/>
    </location>
</feature>
<feature type="signal peptide" evidence="2">
    <location>
        <begin position="1"/>
        <end position="28"/>
    </location>
</feature>
<feature type="chain" id="PRO_5047198336" evidence="2">
    <location>
        <begin position="29"/>
        <end position="125"/>
    </location>
</feature>
<reference evidence="4" key="1">
    <citation type="submission" date="2025-08" db="UniProtKB">
        <authorList>
            <consortium name="RefSeq"/>
        </authorList>
    </citation>
    <scope>IDENTIFICATION</scope>
    <source>
        <tissue evidence="4">Seedling</tissue>
    </source>
</reference>
<evidence type="ECO:0000256" key="2">
    <source>
        <dbReference type="SAM" id="SignalP"/>
    </source>
</evidence>
<evidence type="ECO:0000313" key="4">
    <source>
        <dbReference type="RefSeq" id="XP_060668146.1"/>
    </source>
</evidence>
<organism evidence="3 4">
    <name type="scientific">Ziziphus jujuba</name>
    <name type="common">Chinese jujube</name>
    <name type="synonym">Ziziphus sativa</name>
    <dbReference type="NCBI Taxonomy" id="326968"/>
    <lineage>
        <taxon>Eukaryota</taxon>
        <taxon>Viridiplantae</taxon>
        <taxon>Streptophyta</taxon>
        <taxon>Embryophyta</taxon>
        <taxon>Tracheophyta</taxon>
        <taxon>Spermatophyta</taxon>
        <taxon>Magnoliopsida</taxon>
        <taxon>eudicotyledons</taxon>
        <taxon>Gunneridae</taxon>
        <taxon>Pentapetalae</taxon>
        <taxon>rosids</taxon>
        <taxon>fabids</taxon>
        <taxon>Rosales</taxon>
        <taxon>Rhamnaceae</taxon>
        <taxon>Paliureae</taxon>
        <taxon>Ziziphus</taxon>
    </lineage>
</organism>
<evidence type="ECO:0000256" key="1">
    <source>
        <dbReference type="SAM" id="MobiDB-lite"/>
    </source>
</evidence>
<sequence length="125" mass="13313">MGANSKLLLSVILICGLLLSDSSHTVKASEDVTELSTQTKIAPKRLLVLDTMSYAIPPPSSSYEFAAKFKLVPDRLHDSSPPPPPQLGHRLHPRNPPPTPSPEPQPEVPPPPPSPPPPSAPPTTT</sequence>
<keyword evidence="3" id="KW-1185">Reference proteome</keyword>
<keyword evidence="2" id="KW-0732">Signal</keyword>
<accession>A0ABM3ZUI9</accession>
<dbReference type="GeneID" id="132799702"/>
<feature type="region of interest" description="Disordered" evidence="1">
    <location>
        <begin position="74"/>
        <end position="125"/>
    </location>
</feature>
<dbReference type="RefSeq" id="XP_060668146.1">
    <property type="nucleotide sequence ID" value="XM_060812163.1"/>
</dbReference>
<gene>
    <name evidence="4" type="primary">LOC132799702</name>
</gene>
<proteinExistence type="predicted"/>
<name>A0ABM3ZUI9_ZIZJJ</name>
<dbReference type="Proteomes" id="UP001652623">
    <property type="component" value="Chromosome 10"/>
</dbReference>